<dbReference type="PRINTS" id="PR00032">
    <property type="entry name" value="HTHARAC"/>
</dbReference>
<organism evidence="5 6">
    <name type="scientific">Halodesulfovibrio spirochaetisodalis</name>
    <dbReference type="NCBI Taxonomy" id="1560234"/>
    <lineage>
        <taxon>Bacteria</taxon>
        <taxon>Pseudomonadati</taxon>
        <taxon>Thermodesulfobacteriota</taxon>
        <taxon>Desulfovibrionia</taxon>
        <taxon>Desulfovibrionales</taxon>
        <taxon>Desulfovibrionaceae</taxon>
        <taxon>Halodesulfovibrio</taxon>
    </lineage>
</organism>
<proteinExistence type="predicted"/>
<dbReference type="InterPro" id="IPR050908">
    <property type="entry name" value="SmbC-like"/>
</dbReference>
<evidence type="ECO:0000259" key="4">
    <source>
        <dbReference type="PROSITE" id="PS01124"/>
    </source>
</evidence>
<feature type="domain" description="HTH araC/xylS-type" evidence="4">
    <location>
        <begin position="13"/>
        <end position="111"/>
    </location>
</feature>
<dbReference type="InterPro" id="IPR020449">
    <property type="entry name" value="Tscrpt_reg_AraC-type_HTH"/>
</dbReference>
<name>A0A1B7XB19_9BACT</name>
<evidence type="ECO:0000313" key="6">
    <source>
        <dbReference type="Proteomes" id="UP000091979"/>
    </source>
</evidence>
<dbReference type="Pfam" id="PF12833">
    <property type="entry name" value="HTH_18"/>
    <property type="match status" value="1"/>
</dbReference>
<dbReference type="InterPro" id="IPR018060">
    <property type="entry name" value="HTH_AraC"/>
</dbReference>
<dbReference type="Gene3D" id="1.10.10.60">
    <property type="entry name" value="Homeodomain-like"/>
    <property type="match status" value="2"/>
</dbReference>
<evidence type="ECO:0000256" key="3">
    <source>
        <dbReference type="ARBA" id="ARBA00023163"/>
    </source>
</evidence>
<accession>A0A1B7XB19</accession>
<dbReference type="AlphaFoldDB" id="A0A1B7XB19"/>
<keyword evidence="1" id="KW-0805">Transcription regulation</keyword>
<keyword evidence="6" id="KW-1185">Reference proteome</keyword>
<evidence type="ECO:0000256" key="2">
    <source>
        <dbReference type="ARBA" id="ARBA00023125"/>
    </source>
</evidence>
<dbReference type="GO" id="GO:0003700">
    <property type="term" value="F:DNA-binding transcription factor activity"/>
    <property type="evidence" value="ECO:0007669"/>
    <property type="project" value="InterPro"/>
</dbReference>
<evidence type="ECO:0000256" key="1">
    <source>
        <dbReference type="ARBA" id="ARBA00023015"/>
    </source>
</evidence>
<evidence type="ECO:0000313" key="5">
    <source>
        <dbReference type="EMBL" id="OBQ46569.1"/>
    </source>
</evidence>
<dbReference type="SUPFAM" id="SSF46689">
    <property type="entry name" value="Homeodomain-like"/>
    <property type="match status" value="2"/>
</dbReference>
<dbReference type="RefSeq" id="WP_066856356.1">
    <property type="nucleotide sequence ID" value="NZ_JXMS01000021.1"/>
</dbReference>
<dbReference type="GO" id="GO:0043565">
    <property type="term" value="F:sequence-specific DNA binding"/>
    <property type="evidence" value="ECO:0007669"/>
    <property type="project" value="InterPro"/>
</dbReference>
<dbReference type="InterPro" id="IPR010499">
    <property type="entry name" value="AraC_E-bd"/>
</dbReference>
<dbReference type="SMART" id="SM00871">
    <property type="entry name" value="AraC_E_bind"/>
    <property type="match status" value="1"/>
</dbReference>
<dbReference type="SUPFAM" id="SSF55136">
    <property type="entry name" value="Probable bacterial effector-binding domain"/>
    <property type="match status" value="1"/>
</dbReference>
<dbReference type="PROSITE" id="PS01124">
    <property type="entry name" value="HTH_ARAC_FAMILY_2"/>
    <property type="match status" value="1"/>
</dbReference>
<dbReference type="InterPro" id="IPR009057">
    <property type="entry name" value="Homeodomain-like_sf"/>
</dbReference>
<comment type="caution">
    <text evidence="5">The sequence shown here is derived from an EMBL/GenBank/DDBJ whole genome shotgun (WGS) entry which is preliminary data.</text>
</comment>
<protein>
    <recommendedName>
        <fullName evidence="4">HTH araC/xylS-type domain-containing protein</fullName>
    </recommendedName>
</protein>
<dbReference type="SMART" id="SM00342">
    <property type="entry name" value="HTH_ARAC"/>
    <property type="match status" value="1"/>
</dbReference>
<dbReference type="OrthoDB" id="5337216at2"/>
<dbReference type="InterPro" id="IPR011256">
    <property type="entry name" value="Reg_factor_effector_dom_sf"/>
</dbReference>
<gene>
    <name evidence="5" type="ORF">SP90_11805</name>
</gene>
<sequence length="286" mass="32316">MNTKKVPIRERIAQSQRYIEEHLDSFVSLDLLAEQCGYSALYFHSLFTGIVGEGVKEYQRRLCLQRAANQLLFSETSIMDIALDAGYESQEGFSRAFKKRFTLSPYKFRKLQPDYSSLIGGRLMHSTAQTISSPPVTIKHCNPINVAAIRHIGPYAECGKVYPVLCNWARENGLYGTYRQVIGTSHDDPRTTPAEKLRYDGCMEIPEDFHVTGEAKKMIIQGGRYACCVHKGSYRDIPKTFVAMLSSWFPDSGEELTINPPLEVYLNCPSITAEEDLLTELRIPLA</sequence>
<dbReference type="EMBL" id="JXMS01000021">
    <property type="protein sequence ID" value="OBQ46569.1"/>
    <property type="molecule type" value="Genomic_DNA"/>
</dbReference>
<dbReference type="Proteomes" id="UP000091979">
    <property type="component" value="Unassembled WGS sequence"/>
</dbReference>
<dbReference type="PANTHER" id="PTHR40055:SF1">
    <property type="entry name" value="TRANSCRIPTIONAL REGULATOR YGIV-RELATED"/>
    <property type="match status" value="1"/>
</dbReference>
<keyword evidence="3" id="KW-0804">Transcription</keyword>
<dbReference type="PANTHER" id="PTHR40055">
    <property type="entry name" value="TRANSCRIPTIONAL REGULATOR YGIV-RELATED"/>
    <property type="match status" value="1"/>
</dbReference>
<dbReference type="InterPro" id="IPR029442">
    <property type="entry name" value="GyrI-like"/>
</dbReference>
<reference evidence="5 6" key="1">
    <citation type="submission" date="2015-01" db="EMBL/GenBank/DDBJ databases">
        <title>Desulfovibrio sp. JC271 draft genome sequence.</title>
        <authorList>
            <person name="Shivani Y."/>
            <person name="Subhash Y."/>
            <person name="Sasikala C."/>
            <person name="Ramana C.V."/>
        </authorList>
    </citation>
    <scope>NUCLEOTIDE SEQUENCE [LARGE SCALE GENOMIC DNA]</scope>
    <source>
        <strain evidence="5 6">JC271</strain>
    </source>
</reference>
<dbReference type="PATRIC" id="fig|1560234.3.peg.1454"/>
<dbReference type="Gene3D" id="3.20.80.10">
    <property type="entry name" value="Regulatory factor, effector binding domain"/>
    <property type="match status" value="1"/>
</dbReference>
<dbReference type="STRING" id="1560234.SP90_11805"/>
<dbReference type="Pfam" id="PF06445">
    <property type="entry name" value="GyrI-like"/>
    <property type="match status" value="1"/>
</dbReference>
<keyword evidence="2" id="KW-0238">DNA-binding</keyword>